<evidence type="ECO:0000313" key="3">
    <source>
        <dbReference type="RefSeq" id="XP_016444553.1"/>
    </source>
</evidence>
<sequence>MPFNNTIFWEAILLFCFWHIWLTSNHNIFNNRKYPISTVNTIAKTTEFYTIACTWNIKDTVPINVKWEPPLRGHYKLNTDRAAKGNPGVGGIGGIFRTLSGDWIIGYLENIPHTTNTLKELTALLEGIQIA</sequence>
<evidence type="ECO:0000256" key="1">
    <source>
        <dbReference type="SAM" id="Phobius"/>
    </source>
</evidence>
<dbReference type="GO" id="GO:0004523">
    <property type="term" value="F:RNA-DNA hybrid ribonuclease activity"/>
    <property type="evidence" value="ECO:0007669"/>
    <property type="project" value="InterPro"/>
</dbReference>
<feature type="transmembrane region" description="Helical" evidence="1">
    <location>
        <begin position="6"/>
        <end position="24"/>
    </location>
</feature>
<name>A0A1S3XX84_TOBAC</name>
<dbReference type="SUPFAM" id="SSF53098">
    <property type="entry name" value="Ribonuclease H-like"/>
    <property type="match status" value="1"/>
</dbReference>
<proteinExistence type="predicted"/>
<feature type="domain" description="RNase H type-1" evidence="2">
    <location>
        <begin position="71"/>
        <end position="131"/>
    </location>
</feature>
<dbReference type="RefSeq" id="XP_016444553.1">
    <property type="nucleotide sequence ID" value="XM_016589067.1"/>
</dbReference>
<dbReference type="PROSITE" id="PS50879">
    <property type="entry name" value="RNASE_H_1"/>
    <property type="match status" value="1"/>
</dbReference>
<keyword evidence="1" id="KW-0812">Transmembrane</keyword>
<dbReference type="AlphaFoldDB" id="A0A1S3XX84"/>
<dbReference type="OrthoDB" id="1306118at2759"/>
<keyword evidence="1" id="KW-1133">Transmembrane helix</keyword>
<gene>
    <name evidence="3" type="primary">LOC107769808</name>
</gene>
<protein>
    <recommendedName>
        <fullName evidence="2">RNase H type-1 domain-containing protein</fullName>
    </recommendedName>
</protein>
<accession>A0A1S3XX84</accession>
<dbReference type="GO" id="GO:0003676">
    <property type="term" value="F:nucleic acid binding"/>
    <property type="evidence" value="ECO:0007669"/>
    <property type="project" value="InterPro"/>
</dbReference>
<evidence type="ECO:0000259" key="2">
    <source>
        <dbReference type="PROSITE" id="PS50879"/>
    </source>
</evidence>
<dbReference type="InterPro" id="IPR036397">
    <property type="entry name" value="RNaseH_sf"/>
</dbReference>
<dbReference type="OMA" id="NTIFWEA"/>
<dbReference type="PANTHER" id="PTHR47723:SF23">
    <property type="entry name" value="REVERSE TRANSCRIPTASE-LIKE PROTEIN"/>
    <property type="match status" value="1"/>
</dbReference>
<reference evidence="3" key="1">
    <citation type="submission" date="2025-08" db="UniProtKB">
        <authorList>
            <consortium name="RefSeq"/>
        </authorList>
    </citation>
    <scope>IDENTIFICATION</scope>
</reference>
<dbReference type="PANTHER" id="PTHR47723">
    <property type="entry name" value="OS05G0353850 PROTEIN"/>
    <property type="match status" value="1"/>
</dbReference>
<dbReference type="Gene3D" id="3.30.420.10">
    <property type="entry name" value="Ribonuclease H-like superfamily/Ribonuclease H"/>
    <property type="match status" value="1"/>
</dbReference>
<keyword evidence="1" id="KW-0472">Membrane</keyword>
<dbReference type="InterPro" id="IPR002156">
    <property type="entry name" value="RNaseH_domain"/>
</dbReference>
<dbReference type="InterPro" id="IPR053151">
    <property type="entry name" value="RNase_H-like"/>
</dbReference>
<dbReference type="PaxDb" id="4097-A0A1S3XX84"/>
<dbReference type="InterPro" id="IPR012337">
    <property type="entry name" value="RNaseH-like_sf"/>
</dbReference>
<organism evidence="3">
    <name type="scientific">Nicotiana tabacum</name>
    <name type="common">Common tobacco</name>
    <dbReference type="NCBI Taxonomy" id="4097"/>
    <lineage>
        <taxon>Eukaryota</taxon>
        <taxon>Viridiplantae</taxon>
        <taxon>Streptophyta</taxon>
        <taxon>Embryophyta</taxon>
        <taxon>Tracheophyta</taxon>
        <taxon>Spermatophyta</taxon>
        <taxon>Magnoliopsida</taxon>
        <taxon>eudicotyledons</taxon>
        <taxon>Gunneridae</taxon>
        <taxon>Pentapetalae</taxon>
        <taxon>asterids</taxon>
        <taxon>lamiids</taxon>
        <taxon>Solanales</taxon>
        <taxon>Solanaceae</taxon>
        <taxon>Nicotianoideae</taxon>
        <taxon>Nicotianeae</taxon>
        <taxon>Nicotiana</taxon>
    </lineage>
</organism>
<dbReference type="KEGG" id="nta:107769808"/>